<dbReference type="PIRSF" id="PIRSF000189">
    <property type="entry name" value="D-aa_oxidase"/>
    <property type="match status" value="1"/>
</dbReference>
<evidence type="ECO:0000313" key="8">
    <source>
        <dbReference type="EMBL" id="KAL0067747.1"/>
    </source>
</evidence>
<dbReference type="Gene3D" id="3.30.9.10">
    <property type="entry name" value="D-Amino Acid Oxidase, subunit A, domain 2"/>
    <property type="match status" value="1"/>
</dbReference>
<name>A0ABR3A325_9AGAR</name>
<comment type="caution">
    <text evidence="8">The sequence shown here is derived from an EMBL/GenBank/DDBJ whole genome shotgun (WGS) entry which is preliminary data.</text>
</comment>
<proteinExistence type="inferred from homology"/>
<organism evidence="8 9">
    <name type="scientific">Marasmius tenuissimus</name>
    <dbReference type="NCBI Taxonomy" id="585030"/>
    <lineage>
        <taxon>Eukaryota</taxon>
        <taxon>Fungi</taxon>
        <taxon>Dikarya</taxon>
        <taxon>Basidiomycota</taxon>
        <taxon>Agaricomycotina</taxon>
        <taxon>Agaricomycetes</taxon>
        <taxon>Agaricomycetidae</taxon>
        <taxon>Agaricales</taxon>
        <taxon>Marasmiineae</taxon>
        <taxon>Marasmiaceae</taxon>
        <taxon>Marasmius</taxon>
    </lineage>
</organism>
<comment type="similarity">
    <text evidence="2">Belongs to the DAMOX/DASOX family.</text>
</comment>
<evidence type="ECO:0000256" key="2">
    <source>
        <dbReference type="ARBA" id="ARBA00006730"/>
    </source>
</evidence>
<sequence length="369" mass="40188">MSGSPIKHIIVLGAGVVGLTTAVSIQERGGYSVTIVAEILPSDPKSIKYTSHWAGAHHVTHAKDEPRAVKIDQDTFKKFWELSAPGGKAEHCFMRLHQSEFYHDSPKGKHHLSWYPDFKEINKSDLRPGTVYGVEFSTVTINTPAYTNYLLSRFIAAGGSVVGGSVQHISQVIEGGAHIFSVPRRTSPVDAVVVCTGIGALTLGGIEDKDVYPVRGQTVVVRAPWVKFGRTISTKDGLWTYIIPRPSGDVIVGGTRVENDWYPLPRPEITEDILKRGFSLCPELAPPEIRAQRTPTIDDVRPIIIEEGCGHRPARKGGIRLEVEWHQGQNKKVPVVTNYGHGAGGFQGSWGSAAIAVDLLEGALTKPKL</sequence>
<comment type="cofactor">
    <cofactor evidence="1">
        <name>FAD</name>
        <dbReference type="ChEBI" id="CHEBI:57692"/>
    </cofactor>
</comment>
<evidence type="ECO:0000256" key="6">
    <source>
        <dbReference type="SAM" id="SignalP"/>
    </source>
</evidence>
<protein>
    <recommendedName>
        <fullName evidence="7">FAD dependent oxidoreductase domain-containing protein</fullName>
    </recommendedName>
</protein>
<feature type="chain" id="PRO_5046381574" description="FAD dependent oxidoreductase domain-containing protein" evidence="6">
    <location>
        <begin position="23"/>
        <end position="369"/>
    </location>
</feature>
<dbReference type="Proteomes" id="UP001437256">
    <property type="component" value="Unassembled WGS sequence"/>
</dbReference>
<keyword evidence="3" id="KW-0285">Flavoprotein</keyword>
<keyword evidence="9" id="KW-1185">Reference proteome</keyword>
<reference evidence="8 9" key="1">
    <citation type="submission" date="2024-05" db="EMBL/GenBank/DDBJ databases">
        <title>A draft genome resource for the thread blight pathogen Marasmius tenuissimus strain MS-2.</title>
        <authorList>
            <person name="Yulfo-Soto G.E."/>
            <person name="Baruah I.K."/>
            <person name="Amoako-Attah I."/>
            <person name="Bukari Y."/>
            <person name="Meinhardt L.W."/>
            <person name="Bailey B.A."/>
            <person name="Cohen S.P."/>
        </authorList>
    </citation>
    <scope>NUCLEOTIDE SEQUENCE [LARGE SCALE GENOMIC DNA]</scope>
    <source>
        <strain evidence="8 9">MS-2</strain>
    </source>
</reference>
<dbReference type="PANTHER" id="PTHR11530">
    <property type="entry name" value="D-AMINO ACID OXIDASE"/>
    <property type="match status" value="1"/>
</dbReference>
<dbReference type="InterPro" id="IPR006076">
    <property type="entry name" value="FAD-dep_OxRdtase"/>
</dbReference>
<dbReference type="Gene3D" id="3.40.50.720">
    <property type="entry name" value="NAD(P)-binding Rossmann-like Domain"/>
    <property type="match status" value="1"/>
</dbReference>
<dbReference type="EMBL" id="JBBXMP010000023">
    <property type="protein sequence ID" value="KAL0067747.1"/>
    <property type="molecule type" value="Genomic_DNA"/>
</dbReference>
<feature type="signal peptide" evidence="6">
    <location>
        <begin position="1"/>
        <end position="22"/>
    </location>
</feature>
<dbReference type="Pfam" id="PF01266">
    <property type="entry name" value="DAO"/>
    <property type="match status" value="1"/>
</dbReference>
<evidence type="ECO:0000256" key="4">
    <source>
        <dbReference type="ARBA" id="ARBA00022827"/>
    </source>
</evidence>
<dbReference type="InterPro" id="IPR023209">
    <property type="entry name" value="DAO"/>
</dbReference>
<evidence type="ECO:0000256" key="1">
    <source>
        <dbReference type="ARBA" id="ARBA00001974"/>
    </source>
</evidence>
<evidence type="ECO:0000259" key="7">
    <source>
        <dbReference type="Pfam" id="PF01266"/>
    </source>
</evidence>
<dbReference type="SUPFAM" id="SSF54373">
    <property type="entry name" value="FAD-linked reductases, C-terminal domain"/>
    <property type="match status" value="1"/>
</dbReference>
<feature type="domain" description="FAD dependent oxidoreductase" evidence="7">
    <location>
        <begin position="9"/>
        <end position="359"/>
    </location>
</feature>
<evidence type="ECO:0000256" key="3">
    <source>
        <dbReference type="ARBA" id="ARBA00022630"/>
    </source>
</evidence>
<dbReference type="SUPFAM" id="SSF51971">
    <property type="entry name" value="Nucleotide-binding domain"/>
    <property type="match status" value="1"/>
</dbReference>
<evidence type="ECO:0000313" key="9">
    <source>
        <dbReference type="Proteomes" id="UP001437256"/>
    </source>
</evidence>
<keyword evidence="6" id="KW-0732">Signal</keyword>
<dbReference type="PANTHER" id="PTHR11530:SF11">
    <property type="entry name" value="D-ASPARTATE OXIDASE"/>
    <property type="match status" value="1"/>
</dbReference>
<accession>A0ABR3A325</accession>
<keyword evidence="5" id="KW-0560">Oxidoreductase</keyword>
<gene>
    <name evidence="8" type="ORF">AAF712_005187</name>
</gene>
<evidence type="ECO:0000256" key="5">
    <source>
        <dbReference type="ARBA" id="ARBA00023002"/>
    </source>
</evidence>
<keyword evidence="4" id="KW-0274">FAD</keyword>